<sequence>MYKKVEKCRICGNTHLERVLDLGDQMLTGVFPREKGAKVTTGPLHLVKCVGGGEACGLLQMGHSYDLGEMYGENYGYRSGLNASMVAHLNNKVKRILGTVELQAGDLVIDIGSNDSTTLQAYPASGPVLVGVDPTGVKFHSYYPPHIQLIPDFFSAALVQARFPGQKAKVVTSFSMFYDLEDPVGFMRQVYEVLADDGVWVFEQSYMPTMLDTNSYDTVCHEHLEFYALRQIKWMADRVGFKILDVEFNDINGGSFSITVAKSHGDESAVPSVQKILDEEQAKGLDTLEPYHAFAERVLQTKGDLLGFIATARAEGKTVSVLGASTKGNVLLQYCAFTAKEVDFVGEVNPEKYGCYTPGTWIPIIPEEELLTKKPDYVIVLPWHFRKFFTSNKKLSGMNLVFPLPQVEVVKIA</sequence>
<proteinExistence type="predicted"/>
<protein>
    <submittedName>
        <fullName evidence="3">Class I SAM-dependent methyltransferase</fullName>
    </submittedName>
</protein>
<reference evidence="4" key="2">
    <citation type="journal article" date="2020" name="Int. J. Syst. Evol. Microbiol.">
        <title>Genomic insights into a novel species Rhodoferax aquaticus sp. nov., isolated from freshwater.</title>
        <authorList>
            <person name="Li T."/>
            <person name="Zhuo Y."/>
            <person name="Jin C.Z."/>
            <person name="Wu X."/>
            <person name="Ko S.R."/>
            <person name="Jin F.J."/>
            <person name="Ahn C.Y."/>
            <person name="Oh H.M."/>
            <person name="Lee H.G."/>
            <person name="Jin L."/>
        </authorList>
    </citation>
    <scope>NUCLEOTIDE SEQUENCE [LARGE SCALE GENOMIC DNA]</scope>
    <source>
        <strain evidence="4">Gr-4</strain>
    </source>
</reference>
<keyword evidence="3" id="KW-0489">Methyltransferase</keyword>
<dbReference type="Pfam" id="PF13489">
    <property type="entry name" value="Methyltransf_23"/>
    <property type="match status" value="1"/>
</dbReference>
<dbReference type="InterPro" id="IPR038576">
    <property type="entry name" value="Methyltransf_Zn-bd_dom_put_sf"/>
</dbReference>
<name>A0A515EVX0_9BURK</name>
<keyword evidence="4" id="KW-1185">Reference proteome</keyword>
<dbReference type="SUPFAM" id="SSF53335">
    <property type="entry name" value="S-adenosyl-L-methionine-dependent methyltransferases"/>
    <property type="match status" value="1"/>
</dbReference>
<accession>A0A515EVX0</accession>
<feature type="domain" description="Methyltransferase putative zinc binding" evidence="1">
    <location>
        <begin position="8"/>
        <end position="71"/>
    </location>
</feature>
<dbReference type="AlphaFoldDB" id="A0A515EVX0"/>
<dbReference type="Gene3D" id="3.40.50.720">
    <property type="entry name" value="NAD(P)-binding Rossmann-like Domain"/>
    <property type="match status" value="1"/>
</dbReference>
<dbReference type="Pfam" id="PF08484">
    <property type="entry name" value="Methyltransf_14"/>
    <property type="match status" value="1"/>
</dbReference>
<dbReference type="EMBL" id="CP036282">
    <property type="protein sequence ID" value="QDL56814.1"/>
    <property type="molecule type" value="Genomic_DNA"/>
</dbReference>
<evidence type="ECO:0000313" key="4">
    <source>
        <dbReference type="Proteomes" id="UP000317365"/>
    </source>
</evidence>
<dbReference type="InterPro" id="IPR013630">
    <property type="entry name" value="Methyltransf_Zn-bd_dom_put"/>
</dbReference>
<dbReference type="GO" id="GO:0008168">
    <property type="term" value="F:methyltransferase activity"/>
    <property type="evidence" value="ECO:0007669"/>
    <property type="project" value="UniProtKB-KW"/>
</dbReference>
<dbReference type="Gene3D" id="3.40.50.150">
    <property type="entry name" value="Vaccinia Virus protein VP39"/>
    <property type="match status" value="1"/>
</dbReference>
<dbReference type="InterPro" id="IPR013691">
    <property type="entry name" value="MeTrfase_14"/>
</dbReference>
<evidence type="ECO:0000259" key="2">
    <source>
        <dbReference type="Pfam" id="PF08484"/>
    </source>
</evidence>
<evidence type="ECO:0000259" key="1">
    <source>
        <dbReference type="Pfam" id="PF08421"/>
    </source>
</evidence>
<dbReference type="GO" id="GO:0032259">
    <property type="term" value="P:methylation"/>
    <property type="evidence" value="ECO:0007669"/>
    <property type="project" value="UniProtKB-KW"/>
</dbReference>
<feature type="domain" description="C-methyltransferase" evidence="2">
    <location>
        <begin position="251"/>
        <end position="405"/>
    </location>
</feature>
<dbReference type="Pfam" id="PF08421">
    <property type="entry name" value="Methyltransf_13"/>
    <property type="match status" value="1"/>
</dbReference>
<gene>
    <name evidence="3" type="ORF">EXZ61_14255</name>
</gene>
<dbReference type="Gene3D" id="6.20.50.110">
    <property type="entry name" value="Methyltransferase, zinc-binding domain"/>
    <property type="match status" value="1"/>
</dbReference>
<dbReference type="Proteomes" id="UP000317365">
    <property type="component" value="Chromosome"/>
</dbReference>
<evidence type="ECO:0000313" key="3">
    <source>
        <dbReference type="EMBL" id="QDL56814.1"/>
    </source>
</evidence>
<dbReference type="Gene3D" id="6.10.250.3100">
    <property type="match status" value="1"/>
</dbReference>
<organism evidence="3 4">
    <name type="scientific">Rhodoferax aquaticus</name>
    <dbReference type="NCBI Taxonomy" id="2527691"/>
    <lineage>
        <taxon>Bacteria</taxon>
        <taxon>Pseudomonadati</taxon>
        <taxon>Pseudomonadota</taxon>
        <taxon>Betaproteobacteria</taxon>
        <taxon>Burkholderiales</taxon>
        <taxon>Comamonadaceae</taxon>
        <taxon>Rhodoferax</taxon>
    </lineage>
</organism>
<keyword evidence="3" id="KW-0808">Transferase</keyword>
<dbReference type="KEGG" id="rhg:EXZ61_14255"/>
<reference evidence="4" key="1">
    <citation type="submission" date="2019-02" db="EMBL/GenBank/DDBJ databases">
        <title>Complete genome sequence of Rhodoferax sp. Gr-4.</title>
        <authorList>
            <person name="Jin L."/>
        </authorList>
    </citation>
    <scope>NUCLEOTIDE SEQUENCE [LARGE SCALE GENOMIC DNA]</scope>
    <source>
        <strain evidence="4">Gr-4</strain>
    </source>
</reference>
<dbReference type="InterPro" id="IPR029063">
    <property type="entry name" value="SAM-dependent_MTases_sf"/>
</dbReference>